<protein>
    <submittedName>
        <fullName evidence="1">Unannotated protein</fullName>
    </submittedName>
</protein>
<dbReference type="EMBL" id="CAFBPZ010000075">
    <property type="protein sequence ID" value="CAB5040142.1"/>
    <property type="molecule type" value="Genomic_DNA"/>
</dbReference>
<dbReference type="InterPro" id="IPR014710">
    <property type="entry name" value="RmlC-like_jellyroll"/>
</dbReference>
<evidence type="ECO:0000313" key="2">
    <source>
        <dbReference type="EMBL" id="CAB5040142.1"/>
    </source>
</evidence>
<dbReference type="EMBL" id="CAFBMC010000010">
    <property type="protein sequence ID" value="CAB4890588.1"/>
    <property type="molecule type" value="Genomic_DNA"/>
</dbReference>
<evidence type="ECO:0000313" key="1">
    <source>
        <dbReference type="EMBL" id="CAB4890588.1"/>
    </source>
</evidence>
<proteinExistence type="predicted"/>
<dbReference type="InterPro" id="IPR011051">
    <property type="entry name" value="RmlC_Cupin_sf"/>
</dbReference>
<dbReference type="SUPFAM" id="SSF51182">
    <property type="entry name" value="RmlC-like cupins"/>
    <property type="match status" value="1"/>
</dbReference>
<dbReference type="AlphaFoldDB" id="A0A6J7F9S1"/>
<sequence>MCGVIIHSLRPFTRAVIAILAMTALAGCSSVDQNSASSADRPKYETTLNVTTINGTPPEGTLSHLQNVKTMLDTTDAKGQHLIFTEGTRKAGTRAAIHTHEYGGHTCVVSGEITDFVEGHSPMKFPAGTCYYMPPNILMSASNLGRQDAVLIDTFTVPLGGASITIREPGY</sequence>
<dbReference type="Gene3D" id="2.60.120.10">
    <property type="entry name" value="Jelly Rolls"/>
    <property type="match status" value="1"/>
</dbReference>
<gene>
    <name evidence="1" type="ORF">UFOPK3495_00331</name>
    <name evidence="2" type="ORF">UFOPK4237_01094</name>
</gene>
<accession>A0A6J7F9S1</accession>
<name>A0A6J7F9S1_9ZZZZ</name>
<reference evidence="1" key="1">
    <citation type="submission" date="2020-05" db="EMBL/GenBank/DDBJ databases">
        <authorList>
            <person name="Chiriac C."/>
            <person name="Salcher M."/>
            <person name="Ghai R."/>
            <person name="Kavagutti S V."/>
        </authorList>
    </citation>
    <scope>NUCLEOTIDE SEQUENCE</scope>
</reference>
<organism evidence="1">
    <name type="scientific">freshwater metagenome</name>
    <dbReference type="NCBI Taxonomy" id="449393"/>
    <lineage>
        <taxon>unclassified sequences</taxon>
        <taxon>metagenomes</taxon>
        <taxon>ecological metagenomes</taxon>
    </lineage>
</organism>